<dbReference type="Pfam" id="PF20183">
    <property type="entry name" value="DUF6546"/>
    <property type="match status" value="1"/>
</dbReference>
<dbReference type="OrthoDB" id="10668065at2759"/>
<accession>A0A9P9J1A1</accession>
<evidence type="ECO:0000313" key="2">
    <source>
        <dbReference type="EMBL" id="KAH7144391.1"/>
    </source>
</evidence>
<evidence type="ECO:0000313" key="3">
    <source>
        <dbReference type="Proteomes" id="UP000717696"/>
    </source>
</evidence>
<comment type="caution">
    <text evidence="2">The sequence shown here is derived from an EMBL/GenBank/DDBJ whole genome shotgun (WGS) entry which is preliminary data.</text>
</comment>
<evidence type="ECO:0000259" key="1">
    <source>
        <dbReference type="Pfam" id="PF20183"/>
    </source>
</evidence>
<sequence>MAPFIFRDQGRNYVVHGRQHVEPSRDSTINEEWHAFVEGKNPETLAIDSNSIPTFIQLFSNEKSYRRHITRHLCIKTELRHEEELTQNLVHLRVFSTCEDCDEQVREHDVAHLFEEKELWKPPEAYTRDISEFGLPMLDVVTSFVKLNCTNLLDFPPTELLDILNSFDAETSVRIKPSLNVASKNRTSCESWGEIRDTIATASNLAKRMPALRLMTIFSTESEDSNVFQCAAHSGRATIVWDYEGEELPRDVERVWEKSQRKRA</sequence>
<feature type="domain" description="DUF6546" evidence="1">
    <location>
        <begin position="179"/>
        <end position="260"/>
    </location>
</feature>
<name>A0A9P9J1A1_9HYPO</name>
<gene>
    <name evidence="2" type="ORF">B0J13DRAFT_622940</name>
</gene>
<organism evidence="2 3">
    <name type="scientific">Dactylonectria estremocensis</name>
    <dbReference type="NCBI Taxonomy" id="1079267"/>
    <lineage>
        <taxon>Eukaryota</taxon>
        <taxon>Fungi</taxon>
        <taxon>Dikarya</taxon>
        <taxon>Ascomycota</taxon>
        <taxon>Pezizomycotina</taxon>
        <taxon>Sordariomycetes</taxon>
        <taxon>Hypocreomycetidae</taxon>
        <taxon>Hypocreales</taxon>
        <taxon>Nectriaceae</taxon>
        <taxon>Dactylonectria</taxon>
    </lineage>
</organism>
<keyword evidence="3" id="KW-1185">Reference proteome</keyword>
<dbReference type="Proteomes" id="UP000717696">
    <property type="component" value="Unassembled WGS sequence"/>
</dbReference>
<dbReference type="EMBL" id="JAGMUU010000010">
    <property type="protein sequence ID" value="KAH7144391.1"/>
    <property type="molecule type" value="Genomic_DNA"/>
</dbReference>
<proteinExistence type="predicted"/>
<protein>
    <recommendedName>
        <fullName evidence="1">DUF6546 domain-containing protein</fullName>
    </recommendedName>
</protein>
<dbReference type="AlphaFoldDB" id="A0A9P9J1A1"/>
<dbReference type="InterPro" id="IPR046676">
    <property type="entry name" value="DUF6546"/>
</dbReference>
<reference evidence="2" key="1">
    <citation type="journal article" date="2021" name="Nat. Commun.">
        <title>Genetic determinants of endophytism in the Arabidopsis root mycobiome.</title>
        <authorList>
            <person name="Mesny F."/>
            <person name="Miyauchi S."/>
            <person name="Thiergart T."/>
            <person name="Pickel B."/>
            <person name="Atanasova L."/>
            <person name="Karlsson M."/>
            <person name="Huettel B."/>
            <person name="Barry K.W."/>
            <person name="Haridas S."/>
            <person name="Chen C."/>
            <person name="Bauer D."/>
            <person name="Andreopoulos W."/>
            <person name="Pangilinan J."/>
            <person name="LaButti K."/>
            <person name="Riley R."/>
            <person name="Lipzen A."/>
            <person name="Clum A."/>
            <person name="Drula E."/>
            <person name="Henrissat B."/>
            <person name="Kohler A."/>
            <person name="Grigoriev I.V."/>
            <person name="Martin F.M."/>
            <person name="Hacquard S."/>
        </authorList>
    </citation>
    <scope>NUCLEOTIDE SEQUENCE</scope>
    <source>
        <strain evidence="2">MPI-CAGE-AT-0021</strain>
    </source>
</reference>